<sequence>AFSDAFDYFPKDMEGNINLYSLEVTAKQLGISLAGQEAYEKLVRAEADGDRAMNFSDFLTIITDQNCFMQTICPEKSDSDSFDYVDARGILLFKVLLKLMELAALPRRTLFQIASYYQQKLRDCTGHKDWMDLDFLMNYRKNKTRKVLVYPLTSFVSAARISVMKEREAAAYMEKLKARVPCSSSPYAQVPIFPLINKQDAKTLVKPKKDMQKLVRQRKKEPVASMETRVIRKRNQVQEAAAIKPPAHSRKQKRSPAVSSERPNKQRHPTTDSQDKAQAHEARVAQRFRDSLALRQRQSLLKLWQKIRGAQIGQQTGSKRFHHTFSTYSWSWNACQELVTADELQALDRQRSRQQRATRQATRKKWTF</sequence>
<dbReference type="EMBL" id="VXAA01000761">
    <property type="protein sequence ID" value="NXI62412.1"/>
    <property type="molecule type" value="Genomic_DNA"/>
</dbReference>
<dbReference type="OrthoDB" id="26525at2759"/>
<dbReference type="InterPro" id="IPR011992">
    <property type="entry name" value="EF-hand-dom_pair"/>
</dbReference>
<dbReference type="AlphaFoldDB" id="A0A7K9UPH2"/>
<dbReference type="Gene3D" id="1.10.238.10">
    <property type="entry name" value="EF-hand"/>
    <property type="match status" value="1"/>
</dbReference>
<keyword evidence="1" id="KW-0677">Repeat</keyword>
<dbReference type="Proteomes" id="UP000567872">
    <property type="component" value="Unassembled WGS sequence"/>
</dbReference>
<gene>
    <name evidence="4" type="primary">Efcab3</name>
    <name evidence="4" type="ORF">ANSSEM_R00022</name>
</gene>
<accession>A0A7K9UPH2</accession>
<feature type="non-terminal residue" evidence="4">
    <location>
        <position position="368"/>
    </location>
</feature>
<evidence type="ECO:0000256" key="2">
    <source>
        <dbReference type="ARBA" id="ARBA00022837"/>
    </source>
</evidence>
<evidence type="ECO:0000256" key="3">
    <source>
        <dbReference type="SAM" id="MobiDB-lite"/>
    </source>
</evidence>
<keyword evidence="5" id="KW-1185">Reference proteome</keyword>
<evidence type="ECO:0000256" key="1">
    <source>
        <dbReference type="ARBA" id="ARBA00022737"/>
    </source>
</evidence>
<dbReference type="PANTHER" id="PTHR22656:SF1">
    <property type="entry name" value="EF-HAND CALCIUM-BINDING DOMAIN-CONTAINING PROTEIN 13"/>
    <property type="match status" value="1"/>
</dbReference>
<feature type="non-terminal residue" evidence="4">
    <location>
        <position position="1"/>
    </location>
</feature>
<dbReference type="PANTHER" id="PTHR22656">
    <property type="entry name" value="EF-HAND CALCIUM-BINDING DOMAIN-CONTAINING PROTEIN 13"/>
    <property type="match status" value="1"/>
</dbReference>
<dbReference type="SUPFAM" id="SSF47473">
    <property type="entry name" value="EF-hand"/>
    <property type="match status" value="1"/>
</dbReference>
<feature type="region of interest" description="Disordered" evidence="3">
    <location>
        <begin position="209"/>
        <end position="284"/>
    </location>
</feature>
<evidence type="ECO:0000313" key="4">
    <source>
        <dbReference type="EMBL" id="NXI62412.1"/>
    </source>
</evidence>
<keyword evidence="2" id="KW-0106">Calcium</keyword>
<proteinExistence type="predicted"/>
<organism evidence="4 5">
    <name type="scientific">Anseranas semipalmata</name>
    <name type="common">Magpie goose</name>
    <name type="synonym">Anas semipalmata</name>
    <dbReference type="NCBI Taxonomy" id="8851"/>
    <lineage>
        <taxon>Eukaryota</taxon>
        <taxon>Metazoa</taxon>
        <taxon>Chordata</taxon>
        <taxon>Craniata</taxon>
        <taxon>Vertebrata</taxon>
        <taxon>Euteleostomi</taxon>
        <taxon>Archelosauria</taxon>
        <taxon>Archosauria</taxon>
        <taxon>Dinosauria</taxon>
        <taxon>Saurischia</taxon>
        <taxon>Theropoda</taxon>
        <taxon>Coelurosauria</taxon>
        <taxon>Aves</taxon>
        <taxon>Neognathae</taxon>
        <taxon>Galloanserae</taxon>
        <taxon>Anseriformes</taxon>
        <taxon>Anseranatidae</taxon>
        <taxon>Anseranas</taxon>
    </lineage>
</organism>
<protein>
    <submittedName>
        <fullName evidence="4">EFCB3 protein</fullName>
    </submittedName>
</protein>
<evidence type="ECO:0000313" key="5">
    <source>
        <dbReference type="Proteomes" id="UP000567872"/>
    </source>
</evidence>
<feature type="compositionally biased region" description="Basic and acidic residues" evidence="3">
    <location>
        <begin position="269"/>
        <end position="284"/>
    </location>
</feature>
<name>A0A7K9UPH2_ANSSE</name>
<comment type="caution">
    <text evidence="4">The sequence shown here is derived from an EMBL/GenBank/DDBJ whole genome shotgun (WGS) entry which is preliminary data.</text>
</comment>
<reference evidence="4 5" key="1">
    <citation type="submission" date="2019-09" db="EMBL/GenBank/DDBJ databases">
        <title>Bird 10,000 Genomes (B10K) Project - Family phase.</title>
        <authorList>
            <person name="Zhang G."/>
        </authorList>
    </citation>
    <scope>NUCLEOTIDE SEQUENCE [LARGE SCALE GENOMIC DNA]</scope>
    <source>
        <strain evidence="4">B10K-DU-001-57</strain>
        <tissue evidence="4">Muscle</tissue>
    </source>
</reference>